<evidence type="ECO:0000313" key="3">
    <source>
        <dbReference type="Proteomes" id="UP000186455"/>
    </source>
</evidence>
<evidence type="ECO:0000313" key="2">
    <source>
        <dbReference type="EMBL" id="OKH94837.1"/>
    </source>
</evidence>
<dbReference type="AlphaFoldDB" id="A0A1Q4VAI3"/>
<gene>
    <name evidence="2" type="ORF">AB852_11775</name>
</gene>
<dbReference type="Proteomes" id="UP000186455">
    <property type="component" value="Unassembled WGS sequence"/>
</dbReference>
<feature type="region of interest" description="Disordered" evidence="1">
    <location>
        <begin position="49"/>
        <end position="105"/>
    </location>
</feature>
<evidence type="ECO:0000256" key="1">
    <source>
        <dbReference type="SAM" id="MobiDB-lite"/>
    </source>
</evidence>
<name>A0A1Q4VAI3_9ACTN</name>
<keyword evidence="3" id="KW-1185">Reference proteome</keyword>
<accession>A0A1Q4VAI3</accession>
<protein>
    <submittedName>
        <fullName evidence="2">Uncharacterized protein</fullName>
    </submittedName>
</protein>
<dbReference type="RefSeq" id="WP_073786856.1">
    <property type="nucleotide sequence ID" value="NZ_CP109583.1"/>
</dbReference>
<sequence length="150" mass="15020">MERVRTPRATVGAVLALLLLLTTWLCSLARADGTVTMPVPAHDTASPTRAAGLVPGPAPARTALPSGPVAVGAPATASGTVSDLTRPCGKQSVPEPPSSTRVPLPPPALPSSLALPADLVRVPHLGTGGGDRFSGLAPPIPLSVLSVLRV</sequence>
<reference evidence="2 3" key="1">
    <citation type="submission" date="2015-06" db="EMBL/GenBank/DDBJ databases">
        <title>Cloning and characterization of the uncialamcin biosynthetic gene cluster.</title>
        <authorList>
            <person name="Yan X."/>
            <person name="Huang T."/>
            <person name="Ge H."/>
            <person name="Shen B."/>
        </authorList>
    </citation>
    <scope>NUCLEOTIDE SEQUENCE [LARGE SCALE GENOMIC DNA]</scope>
    <source>
        <strain evidence="2 3">DCA2648</strain>
    </source>
</reference>
<dbReference type="GeneID" id="96790784"/>
<dbReference type="EMBL" id="LFBV01000002">
    <property type="protein sequence ID" value="OKH94837.1"/>
    <property type="molecule type" value="Genomic_DNA"/>
</dbReference>
<proteinExistence type="predicted"/>
<organism evidence="2 3">
    <name type="scientific">Streptomyces uncialis</name>
    <dbReference type="NCBI Taxonomy" id="1048205"/>
    <lineage>
        <taxon>Bacteria</taxon>
        <taxon>Bacillati</taxon>
        <taxon>Actinomycetota</taxon>
        <taxon>Actinomycetes</taxon>
        <taxon>Kitasatosporales</taxon>
        <taxon>Streptomycetaceae</taxon>
        <taxon>Streptomyces</taxon>
    </lineage>
</organism>
<comment type="caution">
    <text evidence="2">The sequence shown here is derived from an EMBL/GenBank/DDBJ whole genome shotgun (WGS) entry which is preliminary data.</text>
</comment>